<feature type="transmembrane region" description="Helical" evidence="14">
    <location>
        <begin position="366"/>
        <end position="388"/>
    </location>
</feature>
<evidence type="ECO:0000256" key="5">
    <source>
        <dbReference type="ARBA" id="ARBA00022597"/>
    </source>
</evidence>
<evidence type="ECO:0000256" key="13">
    <source>
        <dbReference type="ARBA" id="ARBA00042859"/>
    </source>
</evidence>
<dbReference type="Pfam" id="PF03611">
    <property type="entry name" value="EIIC-GAT"/>
    <property type="match status" value="1"/>
</dbReference>
<dbReference type="EMBL" id="JABTDW010000001">
    <property type="protein sequence ID" value="NSB13942.1"/>
    <property type="molecule type" value="Genomic_DNA"/>
</dbReference>
<feature type="transmembrane region" description="Helical" evidence="14">
    <location>
        <begin position="90"/>
        <end position="109"/>
    </location>
</feature>
<evidence type="ECO:0000256" key="1">
    <source>
        <dbReference type="ARBA" id="ARBA00004651"/>
    </source>
</evidence>
<keyword evidence="7 14" id="KW-0812">Transmembrane</keyword>
<feature type="transmembrane region" description="Helical" evidence="14">
    <location>
        <begin position="339"/>
        <end position="359"/>
    </location>
</feature>
<feature type="transmembrane region" description="Helical" evidence="14">
    <location>
        <begin position="6"/>
        <end position="26"/>
    </location>
</feature>
<name>A0AAE5H4E5_CLOBE</name>
<evidence type="ECO:0000313" key="15">
    <source>
        <dbReference type="EMBL" id="NSB13942.1"/>
    </source>
</evidence>
<evidence type="ECO:0000256" key="10">
    <source>
        <dbReference type="ARBA" id="ARBA00037387"/>
    </source>
</evidence>
<keyword evidence="3" id="KW-0813">Transport</keyword>
<comment type="similarity">
    <text evidence="11">Belongs to the UlaA family.</text>
</comment>
<sequence length="417" mass="44191">MMTTFIGIVREPSVVIALVTLLGLLFQRKSIPEIITGTIKSFMGFILIKLGGSIIGDSLAIFGKIFTHAFNITGIIPSNEAVLSITLDTLGVQASLILLFAMLLNIIIARFTKFKFIYLSLHLMLFMSCAITAVMNGLGYSQIITIIIGSIIVGIYMSIAPFALRKASAEIVGTDEYVVGHSGMIAYFISSLVGKLVGNKEKSTESINMPKSISFLRDSIVATTLTMLALFLIAGIKGGTGFVYELSGGLNFFVYCLKQSAMLAGGLFVAKQGVNLFTEEIVPAFKGFADVFAPGATPAVDVLVLFDKAPNAVLIGFLVSLATGVVCILIFPIIGLPVIVPGLMACFITGGAAAIYGNATGGLRGAIIGSILDGLFLCVMPAVTLFIFTSMNAGNVTFADSDFTVTSLILWFIARFI</sequence>
<dbReference type="Proteomes" id="UP000822184">
    <property type="component" value="Unassembled WGS sequence"/>
</dbReference>
<evidence type="ECO:0000256" key="7">
    <source>
        <dbReference type="ARBA" id="ARBA00022692"/>
    </source>
</evidence>
<feature type="transmembrane region" description="Helical" evidence="14">
    <location>
        <begin position="219"/>
        <end position="240"/>
    </location>
</feature>
<evidence type="ECO:0000313" key="16">
    <source>
        <dbReference type="Proteomes" id="UP000822184"/>
    </source>
</evidence>
<dbReference type="GO" id="GO:0005886">
    <property type="term" value="C:plasma membrane"/>
    <property type="evidence" value="ECO:0007669"/>
    <property type="project" value="UniProtKB-SubCell"/>
</dbReference>
<comment type="caution">
    <text evidence="15">The sequence shown here is derived from an EMBL/GenBank/DDBJ whole genome shotgun (WGS) entry which is preliminary data.</text>
</comment>
<dbReference type="InterPro" id="IPR051562">
    <property type="entry name" value="Ascorbate-PTS_EIIC"/>
</dbReference>
<feature type="transmembrane region" description="Helical" evidence="14">
    <location>
        <begin position="116"/>
        <end position="137"/>
    </location>
</feature>
<evidence type="ECO:0000256" key="11">
    <source>
        <dbReference type="ARBA" id="ARBA00038218"/>
    </source>
</evidence>
<gene>
    <name evidence="15" type="ORF">BCD95_002201</name>
</gene>
<protein>
    <recommendedName>
        <fullName evidence="12">Ascorbate-specific PTS system EIIC component</fullName>
    </recommendedName>
    <alternativeName>
        <fullName evidence="13">Ascorbate-specific permease IIC component UlaA</fullName>
    </alternativeName>
</protein>
<dbReference type="RefSeq" id="WP_202864746.1">
    <property type="nucleotide sequence ID" value="NZ_JABTDW010000001.1"/>
</dbReference>
<organism evidence="15 16">
    <name type="scientific">Clostridium beijerinckii</name>
    <name type="common">Clostridium MP</name>
    <dbReference type="NCBI Taxonomy" id="1520"/>
    <lineage>
        <taxon>Bacteria</taxon>
        <taxon>Bacillati</taxon>
        <taxon>Bacillota</taxon>
        <taxon>Clostridia</taxon>
        <taxon>Eubacteriales</taxon>
        <taxon>Clostridiaceae</taxon>
        <taxon>Clostridium</taxon>
    </lineage>
</organism>
<evidence type="ECO:0000256" key="14">
    <source>
        <dbReference type="SAM" id="Phobius"/>
    </source>
</evidence>
<evidence type="ECO:0000256" key="2">
    <source>
        <dbReference type="ARBA" id="ARBA00011738"/>
    </source>
</evidence>
<feature type="transmembrane region" description="Helical" evidence="14">
    <location>
        <begin position="143"/>
        <end position="164"/>
    </location>
</feature>
<dbReference type="GO" id="GO:0009401">
    <property type="term" value="P:phosphoenolpyruvate-dependent sugar phosphotransferase system"/>
    <property type="evidence" value="ECO:0007669"/>
    <property type="project" value="UniProtKB-KW"/>
</dbReference>
<feature type="transmembrane region" description="Helical" evidence="14">
    <location>
        <begin position="312"/>
        <end position="333"/>
    </location>
</feature>
<evidence type="ECO:0000256" key="6">
    <source>
        <dbReference type="ARBA" id="ARBA00022683"/>
    </source>
</evidence>
<proteinExistence type="inferred from homology"/>
<evidence type="ECO:0000256" key="4">
    <source>
        <dbReference type="ARBA" id="ARBA00022475"/>
    </source>
</evidence>
<keyword evidence="4" id="KW-1003">Cell membrane</keyword>
<evidence type="ECO:0000256" key="9">
    <source>
        <dbReference type="ARBA" id="ARBA00023136"/>
    </source>
</evidence>
<comment type="function">
    <text evidence="10">The phosphoenolpyruvate-dependent sugar phosphotransferase system (sugar PTS), a major carbohydrate active transport system, catalyzes the phosphorylation of incoming sugar substrates concomitantly with their translocation across the cell membrane. The enzyme II UlaABC PTS system is involved in ascorbate transport.</text>
</comment>
<keyword evidence="5" id="KW-0762">Sugar transport</keyword>
<keyword evidence="6" id="KW-0598">Phosphotransferase system</keyword>
<dbReference type="AlphaFoldDB" id="A0AAE5H4E5"/>
<comment type="subcellular location">
    <subcellularLocation>
        <location evidence="1">Cell membrane</location>
        <topology evidence="1">Multi-pass membrane protein</topology>
    </subcellularLocation>
</comment>
<dbReference type="PANTHER" id="PTHR33843">
    <property type="entry name" value="ASCORBATE-SPECIFIC PTS SYSTEM EIIC COMPONENT"/>
    <property type="match status" value="1"/>
</dbReference>
<evidence type="ECO:0000256" key="8">
    <source>
        <dbReference type="ARBA" id="ARBA00022989"/>
    </source>
</evidence>
<comment type="subunit">
    <text evidence="2">Homodimer.</text>
</comment>
<evidence type="ECO:0000256" key="12">
    <source>
        <dbReference type="ARBA" id="ARBA00039702"/>
    </source>
</evidence>
<dbReference type="InterPro" id="IPR004703">
    <property type="entry name" value="PTS_sugar-sp_permease"/>
</dbReference>
<dbReference type="PANTHER" id="PTHR33843:SF4">
    <property type="entry name" value="ASCORBATE-SPECIFIC PTS SYSTEM EIIC COMPONENT"/>
    <property type="match status" value="1"/>
</dbReference>
<feature type="transmembrane region" description="Helical" evidence="14">
    <location>
        <begin position="46"/>
        <end position="70"/>
    </location>
</feature>
<keyword evidence="9 14" id="KW-0472">Membrane</keyword>
<evidence type="ECO:0000256" key="3">
    <source>
        <dbReference type="ARBA" id="ARBA00022448"/>
    </source>
</evidence>
<reference evidence="15" key="1">
    <citation type="submission" date="2020-06" db="EMBL/GenBank/DDBJ databases">
        <title>Genomic insights into acetone-butanol-ethanol (ABE) fermentation by sequencing solventogenic clostridia strains.</title>
        <authorList>
            <person name="Brown S."/>
        </authorList>
    </citation>
    <scope>NUCLEOTIDE SEQUENCE</scope>
    <source>
        <strain evidence="15">DJ123</strain>
    </source>
</reference>
<keyword evidence="8 14" id="KW-1133">Transmembrane helix</keyword>
<accession>A0AAE5H4E5</accession>